<dbReference type="Pfam" id="PF13456">
    <property type="entry name" value="RVT_3"/>
    <property type="match status" value="1"/>
</dbReference>
<keyword evidence="3" id="KW-1185">Reference proteome</keyword>
<comment type="caution">
    <text evidence="2">The sequence shown here is derived from an EMBL/GenBank/DDBJ whole genome shotgun (WGS) entry which is preliminary data.</text>
</comment>
<organism evidence="2 3">
    <name type="scientific">Trema orientale</name>
    <name type="common">Charcoal tree</name>
    <name type="synonym">Celtis orientalis</name>
    <dbReference type="NCBI Taxonomy" id="63057"/>
    <lineage>
        <taxon>Eukaryota</taxon>
        <taxon>Viridiplantae</taxon>
        <taxon>Streptophyta</taxon>
        <taxon>Embryophyta</taxon>
        <taxon>Tracheophyta</taxon>
        <taxon>Spermatophyta</taxon>
        <taxon>Magnoliopsida</taxon>
        <taxon>eudicotyledons</taxon>
        <taxon>Gunneridae</taxon>
        <taxon>Pentapetalae</taxon>
        <taxon>rosids</taxon>
        <taxon>fabids</taxon>
        <taxon>Rosales</taxon>
        <taxon>Cannabaceae</taxon>
        <taxon>Trema</taxon>
    </lineage>
</organism>
<protein>
    <recommendedName>
        <fullName evidence="1">RNase H type-1 domain-containing protein</fullName>
    </recommendedName>
</protein>
<evidence type="ECO:0000259" key="1">
    <source>
        <dbReference type="Pfam" id="PF13456"/>
    </source>
</evidence>
<gene>
    <name evidence="2" type="ORF">TorRG33x02_331180</name>
</gene>
<evidence type="ECO:0000313" key="3">
    <source>
        <dbReference type="Proteomes" id="UP000237000"/>
    </source>
</evidence>
<reference evidence="3" key="1">
    <citation type="submission" date="2016-06" db="EMBL/GenBank/DDBJ databases">
        <title>Parallel loss of symbiosis genes in relatives of nitrogen-fixing non-legume Parasponia.</title>
        <authorList>
            <person name="Van Velzen R."/>
            <person name="Holmer R."/>
            <person name="Bu F."/>
            <person name="Rutten L."/>
            <person name="Van Zeijl A."/>
            <person name="Liu W."/>
            <person name="Santuari L."/>
            <person name="Cao Q."/>
            <person name="Sharma T."/>
            <person name="Shen D."/>
            <person name="Roswanjaya Y."/>
            <person name="Wardhani T."/>
            <person name="Kalhor M.S."/>
            <person name="Jansen J."/>
            <person name="Van den Hoogen J."/>
            <person name="Gungor B."/>
            <person name="Hartog M."/>
            <person name="Hontelez J."/>
            <person name="Verver J."/>
            <person name="Yang W.-C."/>
            <person name="Schijlen E."/>
            <person name="Repin R."/>
            <person name="Schilthuizen M."/>
            <person name="Schranz E."/>
            <person name="Heidstra R."/>
            <person name="Miyata K."/>
            <person name="Fedorova E."/>
            <person name="Kohlen W."/>
            <person name="Bisseling T."/>
            <person name="Smit S."/>
            <person name="Geurts R."/>
        </authorList>
    </citation>
    <scope>NUCLEOTIDE SEQUENCE [LARGE SCALE GENOMIC DNA]</scope>
    <source>
        <strain evidence="3">cv. RG33-2</strain>
    </source>
</reference>
<dbReference type="InParanoid" id="A0A2P5B6A4"/>
<dbReference type="InterPro" id="IPR002156">
    <property type="entry name" value="RNaseH_domain"/>
</dbReference>
<dbReference type="GO" id="GO:0004523">
    <property type="term" value="F:RNA-DNA hybrid ribonuclease activity"/>
    <property type="evidence" value="ECO:0007669"/>
    <property type="project" value="InterPro"/>
</dbReference>
<accession>A0A2P5B6A4</accession>
<dbReference type="Proteomes" id="UP000237000">
    <property type="component" value="Unassembled WGS sequence"/>
</dbReference>
<name>A0A2P5B6A4_TREOI</name>
<feature type="domain" description="RNase H type-1" evidence="1">
    <location>
        <begin position="35"/>
        <end position="100"/>
    </location>
</feature>
<dbReference type="AlphaFoldDB" id="A0A2P5B6A4"/>
<dbReference type="GO" id="GO:0003676">
    <property type="term" value="F:nucleic acid binding"/>
    <property type="evidence" value="ECO:0007669"/>
    <property type="project" value="InterPro"/>
</dbReference>
<sequence length="104" mass="11259">MLVADLINEDRCSKEIDFSVAVAVWKLKFDDGLRKVSKAESVVRSAKGKVMLVSARGGVAPRDVALAEAMAVCEEVLNAKSAGLWPLVVKTDCLTVVNNWLVQD</sequence>
<dbReference type="EMBL" id="JXTC01000597">
    <property type="protein sequence ID" value="PON44276.1"/>
    <property type="molecule type" value="Genomic_DNA"/>
</dbReference>
<proteinExistence type="predicted"/>
<dbReference type="OrthoDB" id="10303312at2759"/>
<evidence type="ECO:0000313" key="2">
    <source>
        <dbReference type="EMBL" id="PON44276.1"/>
    </source>
</evidence>